<dbReference type="PRINTS" id="PR00080">
    <property type="entry name" value="SDRFAMILY"/>
</dbReference>
<evidence type="ECO:0000256" key="1">
    <source>
        <dbReference type="ARBA" id="ARBA00006484"/>
    </source>
</evidence>
<dbReference type="PANTHER" id="PTHR42901:SF1">
    <property type="entry name" value="ALCOHOL DEHYDROGENASE"/>
    <property type="match status" value="1"/>
</dbReference>
<comment type="similarity">
    <text evidence="1 3">Belongs to the short-chain dehydrogenases/reductases (SDR) family.</text>
</comment>
<dbReference type="PRINTS" id="PR00081">
    <property type="entry name" value="GDHRDH"/>
</dbReference>
<dbReference type="AlphaFoldDB" id="A0A2M6NZV7"/>
<proteinExistence type="inferred from homology"/>
<dbReference type="PIRSF" id="PIRSF000126">
    <property type="entry name" value="11-beta-HSD1"/>
    <property type="match status" value="1"/>
</dbReference>
<dbReference type="InterPro" id="IPR002347">
    <property type="entry name" value="SDR_fam"/>
</dbReference>
<dbReference type="Gene3D" id="3.40.50.720">
    <property type="entry name" value="NAD(P)-binding Rossmann-like Domain"/>
    <property type="match status" value="1"/>
</dbReference>
<dbReference type="InterPro" id="IPR020904">
    <property type="entry name" value="Sc_DH/Rdtase_CS"/>
</dbReference>
<sequence>MLHPSLQGKTVLISGASSGIGKACAEQFASVGSRIILFARSKEHLMQVQKEIKKNISSAEIYAFTLDITNKKAVKKKIANLPPEWSKIDILINNAGCALGGKKIQDGNTDDWDQMINVNIRGLLYLTHEILPKMLKKNSGTIINISSIASQIAYPEGNVYCATKAAVRMISEALRVDLVDTNIRTIDIQPGKVKTNFSEIKFKGDYEKVKKEYQGYCPLVPEDVAEVILFAASRKEHIQIQEIIVTPSCQANAYLVHKKKK</sequence>
<dbReference type="EMBL" id="PFBW01000203">
    <property type="protein sequence ID" value="PIR76994.1"/>
    <property type="molecule type" value="Genomic_DNA"/>
</dbReference>
<dbReference type="PROSITE" id="PS00061">
    <property type="entry name" value="ADH_SHORT"/>
    <property type="match status" value="1"/>
</dbReference>
<evidence type="ECO:0000256" key="2">
    <source>
        <dbReference type="ARBA" id="ARBA00023002"/>
    </source>
</evidence>
<dbReference type="Pfam" id="PF00106">
    <property type="entry name" value="adh_short"/>
    <property type="match status" value="1"/>
</dbReference>
<dbReference type="SUPFAM" id="SSF51735">
    <property type="entry name" value="NAD(P)-binding Rossmann-fold domains"/>
    <property type="match status" value="1"/>
</dbReference>
<dbReference type="Proteomes" id="UP000228528">
    <property type="component" value="Unassembled WGS sequence"/>
</dbReference>
<evidence type="ECO:0000313" key="5">
    <source>
        <dbReference type="Proteomes" id="UP000228528"/>
    </source>
</evidence>
<gene>
    <name evidence="4" type="ORF">COU30_04865</name>
</gene>
<protein>
    <submittedName>
        <fullName evidence="4">NAD(P)-dependent oxidoreductase</fullName>
    </submittedName>
</protein>
<name>A0A2M6NZV7_9BACT</name>
<evidence type="ECO:0000256" key="3">
    <source>
        <dbReference type="RuleBase" id="RU000363"/>
    </source>
</evidence>
<dbReference type="FunFam" id="3.40.50.720:FF:000047">
    <property type="entry name" value="NADP-dependent L-serine/L-allo-threonine dehydrogenase"/>
    <property type="match status" value="1"/>
</dbReference>
<dbReference type="InterPro" id="IPR036291">
    <property type="entry name" value="NAD(P)-bd_dom_sf"/>
</dbReference>
<keyword evidence="2" id="KW-0560">Oxidoreductase</keyword>
<reference evidence="5" key="1">
    <citation type="submission" date="2017-09" db="EMBL/GenBank/DDBJ databases">
        <title>Depth-based differentiation of microbial function through sediment-hosted aquifers and enrichment of novel symbionts in the deep terrestrial subsurface.</title>
        <authorList>
            <person name="Probst A.J."/>
            <person name="Ladd B."/>
            <person name="Jarett J.K."/>
            <person name="Geller-Mcgrath D.E."/>
            <person name="Sieber C.M.K."/>
            <person name="Emerson J.B."/>
            <person name="Anantharaman K."/>
            <person name="Thomas B.C."/>
            <person name="Malmstrom R."/>
            <person name="Stieglmeier M."/>
            <person name="Klingl A."/>
            <person name="Woyke T."/>
            <person name="Ryan C.M."/>
            <person name="Banfield J.F."/>
        </authorList>
    </citation>
    <scope>NUCLEOTIDE SEQUENCE [LARGE SCALE GENOMIC DNA]</scope>
</reference>
<accession>A0A2M6NZV7</accession>
<comment type="caution">
    <text evidence="4">The sequence shown here is derived from an EMBL/GenBank/DDBJ whole genome shotgun (WGS) entry which is preliminary data.</text>
</comment>
<organism evidence="4 5">
    <name type="scientific">Candidatus Magasanikbacteria bacterium CG10_big_fil_rev_8_21_14_0_10_38_6</name>
    <dbReference type="NCBI Taxonomy" id="1974647"/>
    <lineage>
        <taxon>Bacteria</taxon>
        <taxon>Candidatus Magasanikiibacteriota</taxon>
    </lineage>
</organism>
<evidence type="ECO:0000313" key="4">
    <source>
        <dbReference type="EMBL" id="PIR76994.1"/>
    </source>
</evidence>
<dbReference type="GO" id="GO:0016616">
    <property type="term" value="F:oxidoreductase activity, acting on the CH-OH group of donors, NAD or NADP as acceptor"/>
    <property type="evidence" value="ECO:0007669"/>
    <property type="project" value="UniProtKB-ARBA"/>
</dbReference>
<dbReference type="PANTHER" id="PTHR42901">
    <property type="entry name" value="ALCOHOL DEHYDROGENASE"/>
    <property type="match status" value="1"/>
</dbReference>